<evidence type="ECO:0000313" key="7">
    <source>
        <dbReference type="EMBL" id="OQE22649.1"/>
    </source>
</evidence>
<evidence type="ECO:0000256" key="1">
    <source>
        <dbReference type="ARBA" id="ARBA00022737"/>
    </source>
</evidence>
<feature type="transmembrane region" description="Helical" evidence="4">
    <location>
        <begin position="123"/>
        <end position="143"/>
    </location>
</feature>
<dbReference type="GO" id="GO:0005737">
    <property type="term" value="C:cytoplasm"/>
    <property type="evidence" value="ECO:0007669"/>
    <property type="project" value="TreeGrafter"/>
</dbReference>
<dbReference type="Gene3D" id="3.10.580.10">
    <property type="entry name" value="CBS-domain"/>
    <property type="match status" value="1"/>
</dbReference>
<dbReference type="SUPFAM" id="SSF54631">
    <property type="entry name" value="CBS-domain pair"/>
    <property type="match status" value="1"/>
</dbReference>
<dbReference type="InterPro" id="IPR002550">
    <property type="entry name" value="CNNM"/>
</dbReference>
<keyword evidence="3 4" id="KW-1133">Transmembrane helix</keyword>
<dbReference type="Pfam" id="PF01595">
    <property type="entry name" value="CNNM"/>
    <property type="match status" value="1"/>
</dbReference>
<dbReference type="InterPro" id="IPR046342">
    <property type="entry name" value="CBS_dom_sf"/>
</dbReference>
<dbReference type="OrthoDB" id="5353557at2759"/>
<accession>A0A1V6T9X1</accession>
<dbReference type="PANTHER" id="PTHR12064">
    <property type="entry name" value="METAL TRANSPORTER CNNM"/>
    <property type="match status" value="1"/>
</dbReference>
<dbReference type="STRING" id="303698.A0A1V6T9X1"/>
<keyword evidence="2" id="KW-0129">CBS domain</keyword>
<dbReference type="PROSITE" id="PS51846">
    <property type="entry name" value="CNNM"/>
    <property type="match status" value="1"/>
</dbReference>
<evidence type="ECO:0000256" key="4">
    <source>
        <dbReference type="SAM" id="Phobius"/>
    </source>
</evidence>
<dbReference type="GO" id="GO:0010960">
    <property type="term" value="P:magnesium ion homeostasis"/>
    <property type="evidence" value="ECO:0007669"/>
    <property type="project" value="InterPro"/>
</dbReference>
<dbReference type="GO" id="GO:0016020">
    <property type="term" value="C:membrane"/>
    <property type="evidence" value="ECO:0007669"/>
    <property type="project" value="UniProtKB-UniRule"/>
</dbReference>
<dbReference type="PROSITE" id="PS51371">
    <property type="entry name" value="CBS"/>
    <property type="match status" value="1"/>
</dbReference>
<keyword evidence="1" id="KW-0677">Repeat</keyword>
<dbReference type="PANTHER" id="PTHR12064:SF97">
    <property type="entry name" value="METAL TRANSPORTER CNNM-5"/>
    <property type="match status" value="1"/>
</dbReference>
<dbReference type="AlphaFoldDB" id="A0A1V6T9X1"/>
<sequence>MAVIDSWLNWSLSAALVMISGAFAGLTIALMTQDEIYLRVIAASGEANDRRNASQVIALLNQGKHWILVTLLLGNCIASEALPVILDQIVHGGLLAVLSSSTLIVIFSEIIPQSICARYSLKIGAYMAPFVTAFVYLLAPVAWPVGKLLDLCVGDSHATGYKRTELLTLFSLHEKLGNSNERLHSQEVNMVHGTLGLRDTKVTGIMTPIQDVFSISADTIMDSLAMNHIKSRGCSRILVHAPGNPRDIIGILCVKMLLKYDPKSRQQAHSLDWLPVSTIDARTNTLDLLKIFQEGKYKILLVAEKERKKILGVVTRKDTIKSLLQRRTQDQYGARNKKNDKEEGLICRKESNHARPLLSSRVQRIVGKPEMTAVSVPNSEFRPLWAKSSLPSNYGSFEYINAASKWKYIRSYLPDKLEETSQEIELGTTYEA</sequence>
<evidence type="ECO:0000259" key="6">
    <source>
        <dbReference type="PROSITE" id="PS51846"/>
    </source>
</evidence>
<dbReference type="InterPro" id="IPR000644">
    <property type="entry name" value="CBS_dom"/>
</dbReference>
<evidence type="ECO:0008006" key="9">
    <source>
        <dbReference type="Google" id="ProtNLM"/>
    </source>
</evidence>
<keyword evidence="3 4" id="KW-0812">Transmembrane</keyword>
<proteinExistence type="predicted"/>
<dbReference type="GO" id="GO:0030026">
    <property type="term" value="P:intracellular manganese ion homeostasis"/>
    <property type="evidence" value="ECO:0007669"/>
    <property type="project" value="TreeGrafter"/>
</dbReference>
<keyword evidence="8" id="KW-1185">Reference proteome</keyword>
<evidence type="ECO:0000256" key="3">
    <source>
        <dbReference type="PROSITE-ProRule" id="PRU01193"/>
    </source>
</evidence>
<dbReference type="Proteomes" id="UP000191285">
    <property type="component" value="Unassembled WGS sequence"/>
</dbReference>
<comment type="caution">
    <text evidence="7">The sequence shown here is derived from an EMBL/GenBank/DDBJ whole genome shotgun (WGS) entry which is preliminary data.</text>
</comment>
<gene>
    <name evidence="7" type="ORF">PENSTE_c010G04203</name>
</gene>
<organism evidence="7 8">
    <name type="scientific">Penicillium steckii</name>
    <dbReference type="NCBI Taxonomy" id="303698"/>
    <lineage>
        <taxon>Eukaryota</taxon>
        <taxon>Fungi</taxon>
        <taxon>Dikarya</taxon>
        <taxon>Ascomycota</taxon>
        <taxon>Pezizomycotina</taxon>
        <taxon>Eurotiomycetes</taxon>
        <taxon>Eurotiomycetidae</taxon>
        <taxon>Eurotiales</taxon>
        <taxon>Aspergillaceae</taxon>
        <taxon>Penicillium</taxon>
    </lineage>
</organism>
<evidence type="ECO:0000259" key="5">
    <source>
        <dbReference type="PROSITE" id="PS51371"/>
    </source>
</evidence>
<keyword evidence="3 4" id="KW-0472">Membrane</keyword>
<feature type="domain" description="CNNM transmembrane" evidence="6">
    <location>
        <begin position="2"/>
        <end position="186"/>
    </location>
</feature>
<feature type="transmembrane region" description="Helical" evidence="4">
    <location>
        <begin position="12"/>
        <end position="31"/>
    </location>
</feature>
<reference evidence="8" key="1">
    <citation type="journal article" date="2017" name="Nat. Microbiol.">
        <title>Global analysis of biosynthetic gene clusters reveals vast potential of secondary metabolite production in Penicillium species.</title>
        <authorList>
            <person name="Nielsen J.C."/>
            <person name="Grijseels S."/>
            <person name="Prigent S."/>
            <person name="Ji B."/>
            <person name="Dainat J."/>
            <person name="Nielsen K.F."/>
            <person name="Frisvad J.C."/>
            <person name="Workman M."/>
            <person name="Nielsen J."/>
        </authorList>
    </citation>
    <scope>NUCLEOTIDE SEQUENCE [LARGE SCALE GENOMIC DNA]</scope>
    <source>
        <strain evidence="8">IBT 24891</strain>
    </source>
</reference>
<dbReference type="Pfam" id="PF00571">
    <property type="entry name" value="CBS"/>
    <property type="match status" value="1"/>
</dbReference>
<feature type="domain" description="CBS" evidence="5">
    <location>
        <begin position="268"/>
        <end position="331"/>
    </location>
</feature>
<evidence type="ECO:0000313" key="8">
    <source>
        <dbReference type="Proteomes" id="UP000191285"/>
    </source>
</evidence>
<feature type="transmembrane region" description="Helical" evidence="4">
    <location>
        <begin position="92"/>
        <end position="111"/>
    </location>
</feature>
<dbReference type="EMBL" id="MLKD01000010">
    <property type="protein sequence ID" value="OQE22649.1"/>
    <property type="molecule type" value="Genomic_DNA"/>
</dbReference>
<name>A0A1V6T9X1_9EURO</name>
<dbReference type="InterPro" id="IPR045095">
    <property type="entry name" value="ACDP"/>
</dbReference>
<protein>
    <recommendedName>
        <fullName evidence="9">CNNM transmembrane domain-containing protein</fullName>
    </recommendedName>
</protein>
<evidence type="ECO:0000256" key="2">
    <source>
        <dbReference type="PROSITE-ProRule" id="PRU00703"/>
    </source>
</evidence>